<proteinExistence type="predicted"/>
<evidence type="ECO:0000313" key="4">
    <source>
        <dbReference type="EnsemblMetazoa" id="LLOJ005104-PA"/>
    </source>
</evidence>
<dbReference type="EMBL" id="AJWK01016211">
    <property type="status" value="NOT_ANNOTATED_CDS"/>
    <property type="molecule type" value="Genomic_DNA"/>
</dbReference>
<evidence type="ECO:0000313" key="5">
    <source>
        <dbReference type="Proteomes" id="UP000092461"/>
    </source>
</evidence>
<feature type="compositionally biased region" description="Basic and acidic residues" evidence="1">
    <location>
        <begin position="64"/>
        <end position="78"/>
    </location>
</feature>
<evidence type="ECO:0000256" key="1">
    <source>
        <dbReference type="SAM" id="MobiDB-lite"/>
    </source>
</evidence>
<reference evidence="3" key="2">
    <citation type="journal article" date="2020" name="BMC">
        <title>Leishmania infection induces a limited differential gene expression in the sand fly midgut.</title>
        <authorList>
            <person name="Coutinho-Abreu I.V."/>
            <person name="Serafim T.D."/>
            <person name="Meneses C."/>
            <person name="Kamhawi S."/>
            <person name="Oliveira F."/>
            <person name="Valenzuela J.G."/>
        </authorList>
    </citation>
    <scope>NUCLEOTIDE SEQUENCE</scope>
    <source>
        <strain evidence="3">Jacobina</strain>
        <tissue evidence="3">Midgut</tissue>
    </source>
</reference>
<dbReference type="EMBL" id="GITU01004337">
    <property type="protein sequence ID" value="MBC1173040.1"/>
    <property type="molecule type" value="Transcribed_RNA"/>
</dbReference>
<evidence type="ECO:0000256" key="2">
    <source>
        <dbReference type="SAM" id="SignalP"/>
    </source>
</evidence>
<dbReference type="Proteomes" id="UP000092461">
    <property type="component" value="Unassembled WGS sequence"/>
</dbReference>
<dbReference type="AlphaFoldDB" id="A0A1B0CKG7"/>
<dbReference type="EnsemblMetazoa" id="LLOJ005104-RA">
    <property type="protein sequence ID" value="LLOJ005104-PA"/>
    <property type="gene ID" value="LLOJ005104"/>
</dbReference>
<feature type="compositionally biased region" description="Low complexity" evidence="1">
    <location>
        <begin position="43"/>
        <end position="54"/>
    </location>
</feature>
<sequence length="171" mass="18707">MQAHCWFLFILILGNNLAQFRGDDDLSVARWILALESSAPDLEALPESSSSSSSSEEEDIPSLESRELKTSASEKNEDVGQETAADEEFPTARVFIPDIGKIKTIVDILKTVGSVVVPIVIEDIEGLVSNIEPPPGELEAIRVPNDVVSFKTRGVMLLRNARKSLESFNPL</sequence>
<feature type="region of interest" description="Disordered" evidence="1">
    <location>
        <begin position="43"/>
        <end position="86"/>
    </location>
</feature>
<reference evidence="4" key="3">
    <citation type="submission" date="2020-05" db="UniProtKB">
        <authorList>
            <consortium name="EnsemblMetazoa"/>
        </authorList>
    </citation>
    <scope>IDENTIFICATION</scope>
    <source>
        <strain evidence="4">Jacobina</strain>
    </source>
</reference>
<accession>A0A1B0CKG7</accession>
<organism evidence="4 5">
    <name type="scientific">Lutzomyia longipalpis</name>
    <name type="common">Sand fly</name>
    <dbReference type="NCBI Taxonomy" id="7200"/>
    <lineage>
        <taxon>Eukaryota</taxon>
        <taxon>Metazoa</taxon>
        <taxon>Ecdysozoa</taxon>
        <taxon>Arthropoda</taxon>
        <taxon>Hexapoda</taxon>
        <taxon>Insecta</taxon>
        <taxon>Pterygota</taxon>
        <taxon>Neoptera</taxon>
        <taxon>Endopterygota</taxon>
        <taxon>Diptera</taxon>
        <taxon>Nematocera</taxon>
        <taxon>Psychodoidea</taxon>
        <taxon>Psychodidae</taxon>
        <taxon>Lutzomyia</taxon>
        <taxon>Lutzomyia</taxon>
    </lineage>
</organism>
<keyword evidence="2" id="KW-0732">Signal</keyword>
<feature type="signal peptide" evidence="2">
    <location>
        <begin position="1"/>
        <end position="18"/>
    </location>
</feature>
<protein>
    <submittedName>
        <fullName evidence="3">Putative secreted protein</fullName>
    </submittedName>
</protein>
<dbReference type="VEuPathDB" id="VectorBase:LLOJ005104"/>
<dbReference type="VEuPathDB" id="VectorBase:LLONM1_002873"/>
<keyword evidence="5" id="KW-1185">Reference proteome</keyword>
<reference evidence="5" key="1">
    <citation type="submission" date="2012-05" db="EMBL/GenBank/DDBJ databases">
        <title>Whole Genome Assembly of Lutzomyia longipalpis.</title>
        <authorList>
            <person name="Richards S."/>
            <person name="Qu C."/>
            <person name="Dillon R."/>
            <person name="Worley K."/>
            <person name="Scherer S."/>
            <person name="Batterton M."/>
            <person name="Taylor A."/>
            <person name="Hawes A."/>
            <person name="Hernandez B."/>
            <person name="Kovar C."/>
            <person name="Mandapat C."/>
            <person name="Pham C."/>
            <person name="Qu C."/>
            <person name="Jing C."/>
            <person name="Bess C."/>
            <person name="Bandaranaike D."/>
            <person name="Ngo D."/>
            <person name="Ongeri F."/>
            <person name="Arias F."/>
            <person name="Lara F."/>
            <person name="Weissenberger G."/>
            <person name="Kamau G."/>
            <person name="Han H."/>
            <person name="Shen H."/>
            <person name="Dinh H."/>
            <person name="Khalil I."/>
            <person name="Jones J."/>
            <person name="Shafer J."/>
            <person name="Jayaseelan J."/>
            <person name="Quiroz J."/>
            <person name="Blankenburg K."/>
            <person name="Nguyen L."/>
            <person name="Jackson L."/>
            <person name="Francisco L."/>
            <person name="Tang L.-Y."/>
            <person name="Pu L.-L."/>
            <person name="Perales L."/>
            <person name="Lorensuhewa L."/>
            <person name="Munidasa M."/>
            <person name="Coyle M."/>
            <person name="Taylor M."/>
            <person name="Puazo M."/>
            <person name="Firestine M."/>
            <person name="Scheel M."/>
            <person name="Javaid M."/>
            <person name="Wang M."/>
            <person name="Li M."/>
            <person name="Tabassum N."/>
            <person name="Saada N."/>
            <person name="Osuji N."/>
            <person name="Aqrawi P."/>
            <person name="Fu Q."/>
            <person name="Thornton R."/>
            <person name="Raj R."/>
            <person name="Goodspeed R."/>
            <person name="Mata R."/>
            <person name="Najjar R."/>
            <person name="Gubbala S."/>
            <person name="Lee S."/>
            <person name="Denson S."/>
            <person name="Patil S."/>
            <person name="Macmil S."/>
            <person name="Qi S."/>
            <person name="Matskevitch T."/>
            <person name="Palculict T."/>
            <person name="Mathew T."/>
            <person name="Vee V."/>
            <person name="Velamala V."/>
            <person name="Korchina V."/>
            <person name="Cai W."/>
            <person name="Liu W."/>
            <person name="Dai W."/>
            <person name="Zou X."/>
            <person name="Zhu Y."/>
            <person name="Zhang Y."/>
            <person name="Wu Y.-Q."/>
            <person name="Xin Y."/>
            <person name="Nazarath L."/>
            <person name="Kovar C."/>
            <person name="Han Y."/>
            <person name="Muzny D."/>
            <person name="Gibbs R."/>
        </authorList>
    </citation>
    <scope>NUCLEOTIDE SEQUENCE [LARGE SCALE GENOMIC DNA]</scope>
    <source>
        <strain evidence="5">Jacobina</strain>
    </source>
</reference>
<feature type="chain" id="PRO_5044555388" evidence="2">
    <location>
        <begin position="19"/>
        <end position="171"/>
    </location>
</feature>
<name>A0A1B0CKG7_LUTLO</name>
<evidence type="ECO:0000313" key="3">
    <source>
        <dbReference type="EMBL" id="MBC1173040.1"/>
    </source>
</evidence>